<dbReference type="AlphaFoldDB" id="A0A1K1KNV3"/>
<dbReference type="Proteomes" id="UP000190935">
    <property type="component" value="Chromosome I"/>
</dbReference>
<evidence type="ECO:0000313" key="2">
    <source>
        <dbReference type="Proteomes" id="UP000190935"/>
    </source>
</evidence>
<gene>
    <name evidence="1" type="ORF">LAC1533_1141</name>
</gene>
<dbReference type="EMBL" id="LT630287">
    <property type="protein sequence ID" value="SFV40561.1"/>
    <property type="molecule type" value="Genomic_DNA"/>
</dbReference>
<evidence type="ECO:0000313" key="1">
    <source>
        <dbReference type="EMBL" id="SFV40561.1"/>
    </source>
</evidence>
<sequence>MLLIPTSMAKQQITLKRFTGQSSGVYPEPTYDDPITIQKVVFQPQTIYTGTNNDRQIVANAVVFLYNHISQPIPKLSKANIGSKITFEGEEYTVQKIVDNRQPFSNELWSYELEVL</sequence>
<dbReference type="RefSeq" id="WP_079579091.1">
    <property type="nucleotide sequence ID" value="NZ_LT630287.1"/>
</dbReference>
<dbReference type="Pfam" id="PF10665">
    <property type="entry name" value="Minor_capsid_1"/>
    <property type="match status" value="1"/>
</dbReference>
<reference evidence="2" key="1">
    <citation type="submission" date="2016-11" db="EMBL/GenBank/DDBJ databases">
        <authorList>
            <person name="Papadimitriou K."/>
        </authorList>
    </citation>
    <scope>NUCLEOTIDE SEQUENCE [LARGE SCALE GENOMIC DNA]</scope>
    <source>
        <strain evidence="2">ACA-DC 1533</strain>
    </source>
</reference>
<dbReference type="GeneID" id="95349241"/>
<protein>
    <submittedName>
        <fullName evidence="1">Phage minor capsid protein</fullName>
    </submittedName>
</protein>
<accession>A0A1K1KNV3</accession>
<name>A0A1K1KNV3_9LACO</name>
<organism evidence="1 2">
    <name type="scientific">Ligilactobacillus acidipiscis</name>
    <dbReference type="NCBI Taxonomy" id="89059"/>
    <lineage>
        <taxon>Bacteria</taxon>
        <taxon>Bacillati</taxon>
        <taxon>Bacillota</taxon>
        <taxon>Bacilli</taxon>
        <taxon>Lactobacillales</taxon>
        <taxon>Lactobacillaceae</taxon>
        <taxon>Ligilactobacillus</taxon>
    </lineage>
</organism>
<proteinExistence type="predicted"/>
<dbReference type="KEGG" id="laca:LAC1533_1141"/>
<dbReference type="InterPro" id="IPR019612">
    <property type="entry name" value="Minor_capsid_put"/>
</dbReference>